<sequence>MCLTVHYVDNEWVLRKKVLNFCPISSHRGVDIGKVVEMCLLKWGIESNVFTITVDNATANDVAVAYLKNKYANWEKSVLEGKWLHVRCTAHVTNLIVQDGLSHIGKSVDCVRAAVKYVRQSPQRKKSTLEKCCRPYSRFRLNDGNEKNQIEV</sequence>
<evidence type="ECO:0000313" key="1">
    <source>
        <dbReference type="EMBL" id="GJS73683.1"/>
    </source>
</evidence>
<comment type="caution">
    <text evidence="1">The sequence shown here is derived from an EMBL/GenBank/DDBJ whole genome shotgun (WGS) entry which is preliminary data.</text>
</comment>
<dbReference type="Proteomes" id="UP001151760">
    <property type="component" value="Unassembled WGS sequence"/>
</dbReference>
<dbReference type="PANTHER" id="PTHR46481:SF7">
    <property type="entry name" value="ZINC FINGER BED DOMAIN-CONTAINING PROTEIN RICESLEEPER 2-LIKE"/>
    <property type="match status" value="1"/>
</dbReference>
<dbReference type="SUPFAM" id="SSF53098">
    <property type="entry name" value="Ribonuclease H-like"/>
    <property type="match status" value="1"/>
</dbReference>
<dbReference type="EMBL" id="BQNB010010172">
    <property type="protein sequence ID" value="GJS73683.1"/>
    <property type="molecule type" value="Genomic_DNA"/>
</dbReference>
<accession>A0ABQ4Y9R8</accession>
<name>A0ABQ4Y9R8_9ASTR</name>
<dbReference type="InterPro" id="IPR052035">
    <property type="entry name" value="ZnF_BED_domain_contain"/>
</dbReference>
<gene>
    <name evidence="1" type="ORF">Tco_0706524</name>
</gene>
<proteinExistence type="predicted"/>
<dbReference type="PANTHER" id="PTHR46481">
    <property type="entry name" value="ZINC FINGER BED DOMAIN-CONTAINING PROTEIN 4"/>
    <property type="match status" value="1"/>
</dbReference>
<keyword evidence="2" id="KW-1185">Reference proteome</keyword>
<reference evidence="1" key="2">
    <citation type="submission" date="2022-01" db="EMBL/GenBank/DDBJ databases">
        <authorList>
            <person name="Yamashiro T."/>
            <person name="Shiraishi A."/>
            <person name="Satake H."/>
            <person name="Nakayama K."/>
        </authorList>
    </citation>
    <scope>NUCLEOTIDE SEQUENCE</scope>
</reference>
<dbReference type="InterPro" id="IPR012337">
    <property type="entry name" value="RNaseH-like_sf"/>
</dbReference>
<reference evidence="1" key="1">
    <citation type="journal article" date="2022" name="Int. J. Mol. Sci.">
        <title>Draft Genome of Tanacetum Coccineum: Genomic Comparison of Closely Related Tanacetum-Family Plants.</title>
        <authorList>
            <person name="Yamashiro T."/>
            <person name="Shiraishi A."/>
            <person name="Nakayama K."/>
            <person name="Satake H."/>
        </authorList>
    </citation>
    <scope>NUCLEOTIDE SEQUENCE</scope>
</reference>
<evidence type="ECO:0000313" key="2">
    <source>
        <dbReference type="Proteomes" id="UP001151760"/>
    </source>
</evidence>
<protein>
    <submittedName>
        <fullName evidence="1">Zinc finger BED domain-containing protein RICESLEEPER 2-like protein</fullName>
    </submittedName>
</protein>
<organism evidence="1 2">
    <name type="scientific">Tanacetum coccineum</name>
    <dbReference type="NCBI Taxonomy" id="301880"/>
    <lineage>
        <taxon>Eukaryota</taxon>
        <taxon>Viridiplantae</taxon>
        <taxon>Streptophyta</taxon>
        <taxon>Embryophyta</taxon>
        <taxon>Tracheophyta</taxon>
        <taxon>Spermatophyta</taxon>
        <taxon>Magnoliopsida</taxon>
        <taxon>eudicotyledons</taxon>
        <taxon>Gunneridae</taxon>
        <taxon>Pentapetalae</taxon>
        <taxon>asterids</taxon>
        <taxon>campanulids</taxon>
        <taxon>Asterales</taxon>
        <taxon>Asteraceae</taxon>
        <taxon>Asteroideae</taxon>
        <taxon>Anthemideae</taxon>
        <taxon>Anthemidinae</taxon>
        <taxon>Tanacetum</taxon>
    </lineage>
</organism>